<gene>
    <name evidence="2" type="ORF">GM535_13300</name>
</gene>
<organism evidence="2 3">
    <name type="scientific">Streptococcus pneumoniae</name>
    <dbReference type="NCBI Taxonomy" id="1313"/>
    <lineage>
        <taxon>Bacteria</taxon>
        <taxon>Bacillati</taxon>
        <taxon>Bacillota</taxon>
        <taxon>Bacilli</taxon>
        <taxon>Lactobacillales</taxon>
        <taxon>Streptococcaceae</taxon>
        <taxon>Streptococcus</taxon>
    </lineage>
</organism>
<feature type="non-terminal residue" evidence="2">
    <location>
        <position position="1"/>
    </location>
</feature>
<feature type="non-terminal residue" evidence="2">
    <location>
        <position position="90"/>
    </location>
</feature>
<dbReference type="Gene3D" id="1.50.10.20">
    <property type="match status" value="1"/>
</dbReference>
<evidence type="ECO:0000313" key="3">
    <source>
        <dbReference type="Proteomes" id="UP000729182"/>
    </source>
</evidence>
<comment type="caution">
    <text evidence="2">The sequence shown here is derived from an EMBL/GenBank/DDBJ whole genome shotgun (WGS) entry which is preliminary data.</text>
</comment>
<dbReference type="AlphaFoldDB" id="A0AAW9W8L7"/>
<protein>
    <submittedName>
        <fullName evidence="2">Squalene--hopene cyclase</fullName>
    </submittedName>
</protein>
<dbReference type="InterPro" id="IPR008930">
    <property type="entry name" value="Terpenoid_cyclase/PrenylTrfase"/>
</dbReference>
<name>A0AAW9W8L7_STREE</name>
<reference evidence="2" key="1">
    <citation type="submission" date="2019-11" db="EMBL/GenBank/DDBJ databases">
        <title>Growth characteristics of pneumococcus vary with the chemical composition of the capsule and with environmental conditions.</title>
        <authorList>
            <person name="Tothpal A."/>
            <person name="Desobry K."/>
            <person name="Joshi S."/>
            <person name="Wyllie A.L."/>
            <person name="Weinberger D.M."/>
        </authorList>
    </citation>
    <scope>NUCLEOTIDE SEQUENCE</scope>
    <source>
        <strain evidence="2">Pnumococcus10A</strain>
    </source>
</reference>
<dbReference type="SUPFAM" id="SSF48239">
    <property type="entry name" value="Terpenoid cyclases/Protein prenyltransferases"/>
    <property type="match status" value="1"/>
</dbReference>
<dbReference type="Pfam" id="PF13249">
    <property type="entry name" value="SQHop_cyclase_N"/>
    <property type="match status" value="1"/>
</dbReference>
<evidence type="ECO:0000313" key="2">
    <source>
        <dbReference type="EMBL" id="MTV78189.1"/>
    </source>
</evidence>
<evidence type="ECO:0000259" key="1">
    <source>
        <dbReference type="Pfam" id="PF13249"/>
    </source>
</evidence>
<dbReference type="InterPro" id="IPR032697">
    <property type="entry name" value="SQ_cyclase_N"/>
</dbReference>
<accession>A0AAW9W8L7</accession>
<feature type="domain" description="Squalene cyclase N-terminal" evidence="1">
    <location>
        <begin position="1"/>
        <end position="90"/>
    </location>
</feature>
<sequence length="90" mass="10459">ELYPAGSEQADMRPRWRKPRVSWPNFFLVCDRILKRLRPFRLEGLRRRAVRKCEEWLVEHMGEGSDGLGAIFPAMLNSILALKALGYSND</sequence>
<proteinExistence type="predicted"/>
<dbReference type="Proteomes" id="UP000729182">
    <property type="component" value="Unassembled WGS sequence"/>
</dbReference>
<dbReference type="RefSeq" id="WP_230685806.1">
    <property type="nucleotide sequence ID" value="NZ_WNHN01000615.1"/>
</dbReference>
<dbReference type="EMBL" id="WNHN01000615">
    <property type="protein sequence ID" value="MTV78189.1"/>
    <property type="molecule type" value="Genomic_DNA"/>
</dbReference>